<dbReference type="EMBL" id="FOTK01000069">
    <property type="protein sequence ID" value="SFM87574.1"/>
    <property type="molecule type" value="Genomic_DNA"/>
</dbReference>
<dbReference type="AlphaFoldDB" id="A0A1I4UEZ4"/>
<reference evidence="3" key="1">
    <citation type="submission" date="2016-10" db="EMBL/GenBank/DDBJ databases">
        <authorList>
            <person name="Varghese N."/>
            <person name="Submissions S."/>
        </authorList>
    </citation>
    <scope>NUCLEOTIDE SEQUENCE [LARGE SCALE GENOMIC DNA]</scope>
    <source>
        <strain evidence="3">BL36</strain>
    </source>
</reference>
<sequence>MSDRDDQPTALNAALAAQILAARIRGAYSIETLAVLARVEPEAIVGLENGAPHIDAGSRDRVMDVLGLRPDGHPSPVRLTDPTLSDTRRQG</sequence>
<accession>A0A1I4UEZ4</accession>
<dbReference type="InterPro" id="IPR010982">
    <property type="entry name" value="Lambda_DNA-bd_dom_sf"/>
</dbReference>
<keyword evidence="3" id="KW-1185">Reference proteome</keyword>
<dbReference type="Proteomes" id="UP000199048">
    <property type="component" value="Unassembled WGS sequence"/>
</dbReference>
<evidence type="ECO:0008006" key="4">
    <source>
        <dbReference type="Google" id="ProtNLM"/>
    </source>
</evidence>
<feature type="region of interest" description="Disordered" evidence="1">
    <location>
        <begin position="68"/>
        <end position="91"/>
    </location>
</feature>
<proteinExistence type="predicted"/>
<evidence type="ECO:0000256" key="1">
    <source>
        <dbReference type="SAM" id="MobiDB-lite"/>
    </source>
</evidence>
<evidence type="ECO:0000313" key="3">
    <source>
        <dbReference type="Proteomes" id="UP000199048"/>
    </source>
</evidence>
<dbReference type="GO" id="GO:0003677">
    <property type="term" value="F:DNA binding"/>
    <property type="evidence" value="ECO:0007669"/>
    <property type="project" value="InterPro"/>
</dbReference>
<name>A0A1I4UEZ4_9HYPH</name>
<evidence type="ECO:0000313" key="2">
    <source>
        <dbReference type="EMBL" id="SFM87574.1"/>
    </source>
</evidence>
<protein>
    <recommendedName>
        <fullName evidence="4">Helix-turn-helix domain-containing protein</fullName>
    </recommendedName>
</protein>
<gene>
    <name evidence="2" type="ORF">SAMN05192568_10696</name>
</gene>
<organism evidence="2 3">
    <name type="scientific">Methylobacterium pseudosasicola</name>
    <dbReference type="NCBI Taxonomy" id="582667"/>
    <lineage>
        <taxon>Bacteria</taxon>
        <taxon>Pseudomonadati</taxon>
        <taxon>Pseudomonadota</taxon>
        <taxon>Alphaproteobacteria</taxon>
        <taxon>Hyphomicrobiales</taxon>
        <taxon>Methylobacteriaceae</taxon>
        <taxon>Methylobacterium</taxon>
    </lineage>
</organism>
<dbReference type="SUPFAM" id="SSF47413">
    <property type="entry name" value="lambda repressor-like DNA-binding domains"/>
    <property type="match status" value="1"/>
</dbReference>